<evidence type="ECO:0000313" key="3">
    <source>
        <dbReference type="EMBL" id="OSY52158.1"/>
    </source>
</evidence>
<feature type="transmembrane region" description="Helical" evidence="2">
    <location>
        <begin position="47"/>
        <end position="66"/>
    </location>
</feature>
<comment type="caution">
    <text evidence="3">The sequence shown here is derived from an EMBL/GenBank/DDBJ whole genome shotgun (WGS) entry which is preliminary data.</text>
</comment>
<proteinExistence type="predicted"/>
<keyword evidence="2" id="KW-1133">Transmembrane helix</keyword>
<feature type="region of interest" description="Disordered" evidence="1">
    <location>
        <begin position="1"/>
        <end position="36"/>
    </location>
</feature>
<feature type="compositionally biased region" description="Basic residues" evidence="1">
    <location>
        <begin position="18"/>
        <end position="28"/>
    </location>
</feature>
<evidence type="ECO:0000256" key="2">
    <source>
        <dbReference type="SAM" id="Phobius"/>
    </source>
</evidence>
<dbReference type="Proteomes" id="UP000194318">
    <property type="component" value="Unassembled WGS sequence"/>
</dbReference>
<dbReference type="EMBL" id="MIFZ01000194">
    <property type="protein sequence ID" value="OSY52158.1"/>
    <property type="molecule type" value="Genomic_DNA"/>
</dbReference>
<evidence type="ECO:0000256" key="1">
    <source>
        <dbReference type="SAM" id="MobiDB-lite"/>
    </source>
</evidence>
<name>A0A1Y2NYY6_STRFR</name>
<keyword evidence="2" id="KW-0472">Membrane</keyword>
<sequence>MPRTDARWRRPGPQAHPRAGRPVRRGARSGRPGGRPVRSVAFARSGWTVWGLVLGVLLVCACPGAFEGRGAGERARGGGQTAGEYRVLGGRAMAGEDRVLAVGAGVSGAAVGPFRPAAPAVPAAVGTAATGPASGVPAAAGAAVGPVDGESRTPGCRDGSGARDGGMAPAAPPRGFAAGDLLAAPHDGRGDASCAGWAAWEPDPAGPERAPPALVPPSLMDLSILRV</sequence>
<feature type="compositionally biased region" description="Low complexity" evidence="1">
    <location>
        <begin position="165"/>
        <end position="178"/>
    </location>
</feature>
<organism evidence="3 4">
    <name type="scientific">Streptomyces fradiae ATCC 10745 = DSM 40063</name>
    <dbReference type="NCBI Taxonomy" id="1319510"/>
    <lineage>
        <taxon>Bacteria</taxon>
        <taxon>Bacillati</taxon>
        <taxon>Actinomycetota</taxon>
        <taxon>Actinomycetes</taxon>
        <taxon>Kitasatosporales</taxon>
        <taxon>Streptomycetaceae</taxon>
        <taxon>Streptomyces</taxon>
    </lineage>
</organism>
<keyword evidence="2" id="KW-0812">Transmembrane</keyword>
<evidence type="ECO:0000313" key="4">
    <source>
        <dbReference type="Proteomes" id="UP000194318"/>
    </source>
</evidence>
<dbReference type="AlphaFoldDB" id="A0A1Y2NYY6"/>
<reference evidence="3 4" key="1">
    <citation type="submission" date="2016-09" db="EMBL/GenBank/DDBJ databases">
        <title>Streptomyces fradiae DSM40063, a candidate organism with high potential of specific P450 cytochromes.</title>
        <authorList>
            <person name="Grumaz C."/>
            <person name="Vainshtein Y."/>
            <person name="Kirstahler P."/>
            <person name="Sohn K."/>
        </authorList>
    </citation>
    <scope>NUCLEOTIDE SEQUENCE [LARGE SCALE GENOMIC DNA]</scope>
    <source>
        <strain evidence="3 4">DSM 40063</strain>
    </source>
</reference>
<feature type="region of interest" description="Disordered" evidence="1">
    <location>
        <begin position="142"/>
        <end position="178"/>
    </location>
</feature>
<gene>
    <name evidence="3" type="ORF">BG846_02192</name>
</gene>
<accession>A0A1Y2NYY6</accession>
<protein>
    <submittedName>
        <fullName evidence="3">Uncharacterized protein</fullName>
    </submittedName>
</protein>